<dbReference type="Pfam" id="PF00842">
    <property type="entry name" value="Ala_racemase_C"/>
    <property type="match status" value="1"/>
</dbReference>
<dbReference type="InterPro" id="IPR029066">
    <property type="entry name" value="PLP-binding_barrel"/>
</dbReference>
<keyword evidence="4 6" id="KW-0663">Pyridoxal phosphate</keyword>
<dbReference type="EMBL" id="CXST01000001">
    <property type="protein sequence ID" value="CTQ41770.1"/>
    <property type="molecule type" value="Genomic_DNA"/>
</dbReference>
<gene>
    <name evidence="10" type="primary">alr</name>
    <name evidence="10" type="ORF">LAL4801_00190</name>
</gene>
<keyword evidence="11" id="KW-1185">Reference proteome</keyword>
<dbReference type="PANTHER" id="PTHR30511">
    <property type="entry name" value="ALANINE RACEMASE"/>
    <property type="match status" value="1"/>
</dbReference>
<evidence type="ECO:0000256" key="4">
    <source>
        <dbReference type="ARBA" id="ARBA00022898"/>
    </source>
</evidence>
<dbReference type="PRINTS" id="PR00992">
    <property type="entry name" value="ALARACEMASE"/>
</dbReference>
<dbReference type="SMART" id="SM01005">
    <property type="entry name" value="Ala_racemase_C"/>
    <property type="match status" value="1"/>
</dbReference>
<dbReference type="Gene3D" id="3.20.20.10">
    <property type="entry name" value="Alanine racemase"/>
    <property type="match status" value="1"/>
</dbReference>
<dbReference type="STRING" id="187304.B0E33_00700"/>
<dbReference type="InterPro" id="IPR009006">
    <property type="entry name" value="Ala_racemase/Decarboxylase_C"/>
</dbReference>
<feature type="binding site" evidence="6 8">
    <location>
        <position position="145"/>
    </location>
    <ligand>
        <name>substrate</name>
    </ligand>
</feature>
<feature type="modified residue" description="N6-(pyridoxal phosphate)lysine" evidence="6 7">
    <location>
        <position position="47"/>
    </location>
</feature>
<dbReference type="Proteomes" id="UP000048926">
    <property type="component" value="Unassembled WGS sequence"/>
</dbReference>
<dbReference type="Gene3D" id="2.40.37.10">
    <property type="entry name" value="Lyase, Ornithine Decarboxylase, Chain A, domain 1"/>
    <property type="match status" value="1"/>
</dbReference>
<dbReference type="EC" id="5.1.1.1" evidence="3 6"/>
<dbReference type="SUPFAM" id="SSF51419">
    <property type="entry name" value="PLP-binding barrel"/>
    <property type="match status" value="1"/>
</dbReference>
<keyword evidence="5 6" id="KW-0413">Isomerase</keyword>
<dbReference type="GO" id="GO:0030170">
    <property type="term" value="F:pyridoxal phosphate binding"/>
    <property type="evidence" value="ECO:0007669"/>
    <property type="project" value="UniProtKB-UniRule"/>
</dbReference>
<feature type="domain" description="Alanine racemase C-terminal" evidence="9">
    <location>
        <begin position="246"/>
        <end position="377"/>
    </location>
</feature>
<evidence type="ECO:0000256" key="8">
    <source>
        <dbReference type="PIRSR" id="PIRSR600821-52"/>
    </source>
</evidence>
<comment type="cofactor">
    <cofactor evidence="2 6 7">
        <name>pyridoxal 5'-phosphate</name>
        <dbReference type="ChEBI" id="CHEBI:597326"/>
    </cofactor>
</comment>
<dbReference type="OrthoDB" id="9813814at2"/>
<evidence type="ECO:0000259" key="9">
    <source>
        <dbReference type="SMART" id="SM01005"/>
    </source>
</evidence>
<comment type="function">
    <text evidence="6">Catalyzes the interconversion of L-alanine and D-alanine. May also act on other amino acids.</text>
</comment>
<evidence type="ECO:0000256" key="3">
    <source>
        <dbReference type="ARBA" id="ARBA00013089"/>
    </source>
</evidence>
<dbReference type="NCBIfam" id="TIGR00492">
    <property type="entry name" value="alr"/>
    <property type="match status" value="1"/>
</dbReference>
<dbReference type="HAMAP" id="MF_01201">
    <property type="entry name" value="Ala_racemase"/>
    <property type="match status" value="1"/>
</dbReference>
<dbReference type="PANTHER" id="PTHR30511:SF0">
    <property type="entry name" value="ALANINE RACEMASE, CATABOLIC-RELATED"/>
    <property type="match status" value="1"/>
</dbReference>
<dbReference type="InterPro" id="IPR001608">
    <property type="entry name" value="Ala_racemase_N"/>
</dbReference>
<dbReference type="GO" id="GO:0008784">
    <property type="term" value="F:alanine racemase activity"/>
    <property type="evidence" value="ECO:0007669"/>
    <property type="project" value="UniProtKB-UniRule"/>
</dbReference>
<comment type="pathway">
    <text evidence="6">Amino-acid biosynthesis; D-alanine biosynthesis; D-alanine from L-alanine: step 1/1.</text>
</comment>
<dbReference type="CDD" id="cd00430">
    <property type="entry name" value="PLPDE_III_AR"/>
    <property type="match status" value="1"/>
</dbReference>
<dbReference type="Pfam" id="PF01168">
    <property type="entry name" value="Ala_racemase_N"/>
    <property type="match status" value="1"/>
</dbReference>
<comment type="similarity">
    <text evidence="6">Belongs to the alanine racemase family.</text>
</comment>
<dbReference type="RefSeq" id="WP_055653633.1">
    <property type="nucleotide sequence ID" value="NZ_CXST01000001.1"/>
</dbReference>
<evidence type="ECO:0000256" key="2">
    <source>
        <dbReference type="ARBA" id="ARBA00001933"/>
    </source>
</evidence>
<dbReference type="AlphaFoldDB" id="A0A0M6XYA4"/>
<sequence length="380" mass="40616">MPATIEQAFPSDLYGGRLTIDLDAIVSNWSLLKGKLSDSTDCAAVLKADAYGTGQDKTAAALYQAGCRTFFVAVPTEALTLRASLPGAVIYVLDGLFPGTANHFLTHDIRPVLGSLEELLEWAEVCKASGKNNAAAVHVDTGIHRLGLSPAELTRALDDNAVLGPFQPSLVMSHLACGSTPDHDMNRRQLKLFTETTAPFPHIPRSLANSAGVLLGPDYHFDLVRPGIALYGGLAIETEPNPMKPVAKVEARIMIVRDVPQGDTIGYGAKQTAKRPLRNAVVAAGYADGMIRRAGSTDDRPGGFGLIGGYKAPILGRISMDMITLDVTDVPEHLLQRGAFVEMLGPGVAASDLAAYAETIDYEYLTSLGRRFERIYAPLT</sequence>
<feature type="binding site" evidence="6 8">
    <location>
        <position position="320"/>
    </location>
    <ligand>
        <name>substrate</name>
    </ligand>
</feature>
<evidence type="ECO:0000256" key="5">
    <source>
        <dbReference type="ARBA" id="ARBA00023235"/>
    </source>
</evidence>
<evidence type="ECO:0000256" key="7">
    <source>
        <dbReference type="PIRSR" id="PIRSR600821-50"/>
    </source>
</evidence>
<evidence type="ECO:0000313" key="11">
    <source>
        <dbReference type="Proteomes" id="UP000048926"/>
    </source>
</evidence>
<dbReference type="InterPro" id="IPR000821">
    <property type="entry name" value="Ala_racemase"/>
</dbReference>
<dbReference type="GO" id="GO:0005829">
    <property type="term" value="C:cytosol"/>
    <property type="evidence" value="ECO:0007669"/>
    <property type="project" value="TreeGrafter"/>
</dbReference>
<evidence type="ECO:0000256" key="6">
    <source>
        <dbReference type="HAMAP-Rule" id="MF_01201"/>
    </source>
</evidence>
<dbReference type="UniPathway" id="UPA00042">
    <property type="reaction ID" value="UER00497"/>
</dbReference>
<name>A0A0M6XYA4_9HYPH</name>
<feature type="active site" description="Proton acceptor; specific for D-alanine" evidence="6">
    <location>
        <position position="47"/>
    </location>
</feature>
<evidence type="ECO:0000313" key="10">
    <source>
        <dbReference type="EMBL" id="CTQ41770.1"/>
    </source>
</evidence>
<organism evidence="10 11">
    <name type="scientific">Roseibium aggregatum</name>
    <dbReference type="NCBI Taxonomy" id="187304"/>
    <lineage>
        <taxon>Bacteria</taxon>
        <taxon>Pseudomonadati</taxon>
        <taxon>Pseudomonadota</taxon>
        <taxon>Alphaproteobacteria</taxon>
        <taxon>Hyphomicrobiales</taxon>
        <taxon>Stappiaceae</taxon>
        <taxon>Roseibium</taxon>
    </lineage>
</organism>
<proteinExistence type="inferred from homology"/>
<feature type="active site" description="Proton acceptor; specific for L-alanine" evidence="6">
    <location>
        <position position="267"/>
    </location>
</feature>
<evidence type="ECO:0000256" key="1">
    <source>
        <dbReference type="ARBA" id="ARBA00000316"/>
    </source>
</evidence>
<reference evidence="11" key="1">
    <citation type="submission" date="2015-07" db="EMBL/GenBank/DDBJ databases">
        <authorList>
            <person name="Rodrigo-Torres Lidia"/>
            <person name="Arahal R.David."/>
        </authorList>
    </citation>
    <scope>NUCLEOTIDE SEQUENCE [LARGE SCALE GENOMIC DNA]</scope>
    <source>
        <strain evidence="11">CECT 4801</strain>
    </source>
</reference>
<dbReference type="GO" id="GO:0030632">
    <property type="term" value="P:D-alanine biosynthetic process"/>
    <property type="evidence" value="ECO:0007669"/>
    <property type="project" value="UniProtKB-UniRule"/>
</dbReference>
<comment type="catalytic activity">
    <reaction evidence="1 6">
        <text>L-alanine = D-alanine</text>
        <dbReference type="Rhea" id="RHEA:20249"/>
        <dbReference type="ChEBI" id="CHEBI:57416"/>
        <dbReference type="ChEBI" id="CHEBI:57972"/>
        <dbReference type="EC" id="5.1.1.1"/>
    </reaction>
</comment>
<dbReference type="SUPFAM" id="SSF50621">
    <property type="entry name" value="Alanine racemase C-terminal domain-like"/>
    <property type="match status" value="1"/>
</dbReference>
<accession>A0A0M6XYA4</accession>
<dbReference type="InterPro" id="IPR011079">
    <property type="entry name" value="Ala_racemase_C"/>
</dbReference>
<protein>
    <recommendedName>
        <fullName evidence="3 6">Alanine racemase</fullName>
        <ecNumber evidence="3 6">5.1.1.1</ecNumber>
    </recommendedName>
</protein>